<dbReference type="AlphaFoldDB" id="A0A6G1ESF8"/>
<reference evidence="1 2" key="1">
    <citation type="submission" date="2019-11" db="EMBL/GenBank/DDBJ databases">
        <title>Whole genome sequence of Oryza granulata.</title>
        <authorList>
            <person name="Li W."/>
        </authorList>
    </citation>
    <scope>NUCLEOTIDE SEQUENCE [LARGE SCALE GENOMIC DNA]</scope>
    <source>
        <strain evidence="2">cv. Menghai</strain>
        <tissue evidence="1">Leaf</tissue>
    </source>
</reference>
<sequence length="85" mass="9269">MHSLGRRGLGGADVEATVDFWTSRLKTPTALLPSSPPANRASPAAHRFASILLAGRLRLTRRPYTPTLSRPCSFGLCFRVRSGDF</sequence>
<organism evidence="1 2">
    <name type="scientific">Oryza meyeriana var. granulata</name>
    <dbReference type="NCBI Taxonomy" id="110450"/>
    <lineage>
        <taxon>Eukaryota</taxon>
        <taxon>Viridiplantae</taxon>
        <taxon>Streptophyta</taxon>
        <taxon>Embryophyta</taxon>
        <taxon>Tracheophyta</taxon>
        <taxon>Spermatophyta</taxon>
        <taxon>Magnoliopsida</taxon>
        <taxon>Liliopsida</taxon>
        <taxon>Poales</taxon>
        <taxon>Poaceae</taxon>
        <taxon>BOP clade</taxon>
        <taxon>Oryzoideae</taxon>
        <taxon>Oryzeae</taxon>
        <taxon>Oryzinae</taxon>
        <taxon>Oryza</taxon>
        <taxon>Oryza meyeriana</taxon>
    </lineage>
</organism>
<dbReference type="Proteomes" id="UP000479710">
    <property type="component" value="Unassembled WGS sequence"/>
</dbReference>
<gene>
    <name evidence="1" type="ORF">E2562_034174</name>
</gene>
<accession>A0A6G1ESF8</accession>
<dbReference type="EMBL" id="SPHZ02000003">
    <property type="protein sequence ID" value="KAF0927535.1"/>
    <property type="molecule type" value="Genomic_DNA"/>
</dbReference>
<evidence type="ECO:0000313" key="1">
    <source>
        <dbReference type="EMBL" id="KAF0927535.1"/>
    </source>
</evidence>
<evidence type="ECO:0000313" key="2">
    <source>
        <dbReference type="Proteomes" id="UP000479710"/>
    </source>
</evidence>
<protein>
    <submittedName>
        <fullName evidence="1">Uncharacterized protein</fullName>
    </submittedName>
</protein>
<name>A0A6G1ESF8_9ORYZ</name>
<keyword evidence="2" id="KW-1185">Reference proteome</keyword>
<comment type="caution">
    <text evidence="1">The sequence shown here is derived from an EMBL/GenBank/DDBJ whole genome shotgun (WGS) entry which is preliminary data.</text>
</comment>
<proteinExistence type="predicted"/>